<comment type="caution">
    <text evidence="10">The sequence shown here is derived from an EMBL/GenBank/DDBJ whole genome shotgun (WGS) entry which is preliminary data.</text>
</comment>
<dbReference type="GO" id="GO:0046685">
    <property type="term" value="P:response to arsenic-containing substance"/>
    <property type="evidence" value="ECO:0007669"/>
    <property type="project" value="UniProtKB-KW"/>
</dbReference>
<dbReference type="AlphaFoldDB" id="A0A2C3Y6Y7"/>
<dbReference type="Proteomes" id="UP000219775">
    <property type="component" value="Unassembled WGS sequence"/>
</dbReference>
<dbReference type="FunFam" id="1.20.1530.20:FF:000009">
    <property type="entry name" value="Arsenite transporter, ACR3 family"/>
    <property type="match status" value="1"/>
</dbReference>
<evidence type="ECO:0000256" key="9">
    <source>
        <dbReference type="PIRNR" id="PIRNR005508"/>
    </source>
</evidence>
<dbReference type="RefSeq" id="WP_097850180.1">
    <property type="nucleotide sequence ID" value="NZ_NUAS01000128.1"/>
</dbReference>
<accession>A0A2C3Y6Y7</accession>
<protein>
    <submittedName>
        <fullName evidence="10">Arsenical-resistance protein</fullName>
    </submittedName>
</protein>
<name>A0A2C3Y6Y7_9BACI</name>
<dbReference type="EMBL" id="NUDP01000053">
    <property type="protein sequence ID" value="PEM68374.1"/>
    <property type="molecule type" value="Genomic_DNA"/>
</dbReference>
<keyword evidence="8 9" id="KW-0472">Membrane</keyword>
<keyword evidence="5 9" id="KW-0812">Transmembrane</keyword>
<comment type="subcellular location">
    <subcellularLocation>
        <location evidence="1 9">Cell membrane</location>
        <topology evidence="1 9">Multi-pass membrane protein</topology>
    </subcellularLocation>
</comment>
<evidence type="ECO:0000256" key="1">
    <source>
        <dbReference type="ARBA" id="ARBA00004651"/>
    </source>
</evidence>
<evidence type="ECO:0000313" key="10">
    <source>
        <dbReference type="EMBL" id="PEM68374.1"/>
    </source>
</evidence>
<dbReference type="PANTHER" id="PTHR43057">
    <property type="entry name" value="ARSENITE EFFLUX TRANSPORTER"/>
    <property type="match status" value="1"/>
</dbReference>
<comment type="similarity">
    <text evidence="2 9">Belongs to the arsenical resistance-3 (ACR3) (TC 2.A.59) family.</text>
</comment>
<keyword evidence="3 9" id="KW-0813">Transport</keyword>
<evidence type="ECO:0000256" key="3">
    <source>
        <dbReference type="ARBA" id="ARBA00022448"/>
    </source>
</evidence>
<dbReference type="GO" id="GO:0015105">
    <property type="term" value="F:arsenite transmembrane transporter activity"/>
    <property type="evidence" value="ECO:0007669"/>
    <property type="project" value="TreeGrafter"/>
</dbReference>
<dbReference type="InterPro" id="IPR038770">
    <property type="entry name" value="Na+/solute_symporter_sf"/>
</dbReference>
<dbReference type="PANTHER" id="PTHR43057:SF1">
    <property type="entry name" value="ARSENICAL-RESISTANCE PROTEIN 3"/>
    <property type="match status" value="1"/>
</dbReference>
<dbReference type="Pfam" id="PF01758">
    <property type="entry name" value="SBF"/>
    <property type="match status" value="1"/>
</dbReference>
<organism evidence="10 11">
    <name type="scientific">Bacillus pseudomycoides</name>
    <dbReference type="NCBI Taxonomy" id="64104"/>
    <lineage>
        <taxon>Bacteria</taxon>
        <taxon>Bacillati</taxon>
        <taxon>Bacillota</taxon>
        <taxon>Bacilli</taxon>
        <taxon>Bacillales</taxon>
        <taxon>Bacillaceae</taxon>
        <taxon>Bacillus</taxon>
        <taxon>Bacillus cereus group</taxon>
    </lineage>
</organism>
<dbReference type="Gene3D" id="1.20.1530.20">
    <property type="match status" value="1"/>
</dbReference>
<proteinExistence type="inferred from homology"/>
<dbReference type="GO" id="GO:0005886">
    <property type="term" value="C:plasma membrane"/>
    <property type="evidence" value="ECO:0007669"/>
    <property type="project" value="UniProtKB-SubCell"/>
</dbReference>
<dbReference type="GO" id="GO:0015297">
    <property type="term" value="F:antiporter activity"/>
    <property type="evidence" value="ECO:0007669"/>
    <property type="project" value="UniProtKB-UniRule"/>
</dbReference>
<keyword evidence="4 9" id="KW-1003">Cell membrane</keyword>
<evidence type="ECO:0000313" key="11">
    <source>
        <dbReference type="Proteomes" id="UP000219775"/>
    </source>
</evidence>
<dbReference type="GO" id="GO:0015104">
    <property type="term" value="F:antimonite transmembrane transporter activity"/>
    <property type="evidence" value="ECO:0007669"/>
    <property type="project" value="TreeGrafter"/>
</dbReference>
<dbReference type="PIRSF" id="PIRSF005508">
    <property type="entry name" value="Acr3"/>
    <property type="match status" value="1"/>
</dbReference>
<gene>
    <name evidence="10" type="primary">arsB</name>
    <name evidence="10" type="ORF">CN613_14950</name>
</gene>
<sequence length="346" mass="38494">MKRLSFLDRYLTLWIFLAMAVGIGLGFVFPDVVDGLNKLQVGTTSVPLAVGLILMMYPPLAKVRYEEMGRVFKDVKVLVLSLVQNWIIGPVLMFVLAIIFLPDKPEYMVGLIMIGLARCIAMVIVWNDLADGDKEYAAGLVAFNSVFQMLFFSVYAYVFVTVIPEWLGIEGAIVDITMGEVAKSVFIYLGIPFLSGMLTRFVLVKLRGRMWYEKVFIPKISPITLIALLFTIIIMFSLKGEMIISVPLDVVRIAIPLLIYFIVMFFVSFFMGRKIGANYPVTTTLAFTAGSNNFELAIAVAVGVFGIHSGAAFAAVIGPLVEVPVMIALVNVAFWFKRKYFNDQPV</sequence>
<keyword evidence="7 9" id="KW-1133">Transmembrane helix</keyword>
<reference evidence="10 11" key="1">
    <citation type="submission" date="2017-09" db="EMBL/GenBank/DDBJ databases">
        <title>Large-scale bioinformatics analysis of Bacillus genomes uncovers conserved roles of natural products in bacterial physiology.</title>
        <authorList>
            <consortium name="Agbiome Team Llc"/>
            <person name="Bleich R.M."/>
            <person name="Grubbs K.J."/>
            <person name="Santa Maria K.C."/>
            <person name="Allen S.E."/>
            <person name="Farag S."/>
            <person name="Shank E.A."/>
            <person name="Bowers A."/>
        </authorList>
    </citation>
    <scope>NUCLEOTIDE SEQUENCE [LARGE SCALE GENOMIC DNA]</scope>
    <source>
        <strain evidence="10 11">AFS009893</strain>
    </source>
</reference>
<dbReference type="InterPro" id="IPR004706">
    <property type="entry name" value="Arsenical-R_Acr3"/>
</dbReference>
<evidence type="ECO:0000256" key="2">
    <source>
        <dbReference type="ARBA" id="ARBA00010110"/>
    </source>
</evidence>
<evidence type="ECO:0000256" key="6">
    <source>
        <dbReference type="ARBA" id="ARBA00022849"/>
    </source>
</evidence>
<keyword evidence="6" id="KW-0059">Arsenical resistance</keyword>
<dbReference type="NCBIfam" id="TIGR00832">
    <property type="entry name" value="acr3"/>
    <property type="match status" value="1"/>
</dbReference>
<evidence type="ECO:0000256" key="8">
    <source>
        <dbReference type="ARBA" id="ARBA00023136"/>
    </source>
</evidence>
<evidence type="ECO:0000256" key="4">
    <source>
        <dbReference type="ARBA" id="ARBA00022475"/>
    </source>
</evidence>
<evidence type="ECO:0000256" key="7">
    <source>
        <dbReference type="ARBA" id="ARBA00022989"/>
    </source>
</evidence>
<dbReference type="InterPro" id="IPR002657">
    <property type="entry name" value="BilAc:Na_symport/Acr3"/>
</dbReference>
<evidence type="ECO:0000256" key="5">
    <source>
        <dbReference type="ARBA" id="ARBA00022692"/>
    </source>
</evidence>